<dbReference type="EMBL" id="CP040089">
    <property type="protein sequence ID" value="QGA80974.1"/>
    <property type="molecule type" value="Genomic_DNA"/>
</dbReference>
<dbReference type="KEGG" id="ncon:LC1Nh_1106"/>
<organism evidence="5 6">
    <name type="scientific">Candidatus Nanohalobium constans</name>
    <dbReference type="NCBI Taxonomy" id="2565781"/>
    <lineage>
        <taxon>Archaea</taxon>
        <taxon>Candidatus Nanohalarchaeota</taxon>
        <taxon>Candidatus Nanohalobia</taxon>
        <taxon>Candidatus Nanohalobiales</taxon>
        <taxon>Candidatus Nanohalobiaceae</taxon>
        <taxon>Candidatus Nanohalobium</taxon>
    </lineage>
</organism>
<sequence length="133" mass="14493">MKPLGSNITRTLDLGAELTCADNSGAKELKIIGVKSRKGRRSRRESAGVGDIVKVKILRGDQEVKHQVFDAVVVRQAKEFQRPNGLSVKFEDNAAVLIEEETMLPKGNVTKGPIAKEVVQRFSPIGKIASKVV</sequence>
<dbReference type="PANTHER" id="PTHR11761:SF8">
    <property type="entry name" value="LARGE RIBOSOMAL SUBUNIT PROTEIN UL14"/>
    <property type="match status" value="1"/>
</dbReference>
<keyword evidence="3" id="KW-0699">rRNA-binding</keyword>
<dbReference type="RefSeq" id="WP_153550723.1">
    <property type="nucleotide sequence ID" value="NZ_CP040089.1"/>
</dbReference>
<dbReference type="SMART" id="SM01374">
    <property type="entry name" value="Ribosomal_L14"/>
    <property type="match status" value="1"/>
</dbReference>
<keyword evidence="1 3" id="KW-0689">Ribosomal protein</keyword>
<dbReference type="OrthoDB" id="23569at2157"/>
<dbReference type="Pfam" id="PF00238">
    <property type="entry name" value="Ribosomal_L14"/>
    <property type="match status" value="1"/>
</dbReference>
<dbReference type="InterPro" id="IPR019972">
    <property type="entry name" value="Ribosomal_uL14_CS"/>
</dbReference>
<accession>A0A5Q0UHB3</accession>
<dbReference type="HAMAP" id="MF_01367">
    <property type="entry name" value="Ribosomal_uL14"/>
    <property type="match status" value="1"/>
</dbReference>
<dbReference type="InterPro" id="IPR000218">
    <property type="entry name" value="Ribosomal_uL14"/>
</dbReference>
<dbReference type="SUPFAM" id="SSF50193">
    <property type="entry name" value="Ribosomal protein L14"/>
    <property type="match status" value="1"/>
</dbReference>
<evidence type="ECO:0000256" key="1">
    <source>
        <dbReference type="ARBA" id="ARBA00022980"/>
    </source>
</evidence>
<dbReference type="PROSITE" id="PS00049">
    <property type="entry name" value="RIBOSOMAL_L14"/>
    <property type="match status" value="1"/>
</dbReference>
<evidence type="ECO:0000313" key="6">
    <source>
        <dbReference type="Proteomes" id="UP000377803"/>
    </source>
</evidence>
<dbReference type="AlphaFoldDB" id="A0A5Q0UHB3"/>
<dbReference type="GeneID" id="42365505"/>
<proteinExistence type="inferred from homology"/>
<keyword evidence="3" id="KW-0694">RNA-binding</keyword>
<dbReference type="GO" id="GO:0006412">
    <property type="term" value="P:translation"/>
    <property type="evidence" value="ECO:0007669"/>
    <property type="project" value="UniProtKB-UniRule"/>
</dbReference>
<keyword evidence="6" id="KW-1185">Reference proteome</keyword>
<evidence type="ECO:0000256" key="2">
    <source>
        <dbReference type="ARBA" id="ARBA00023274"/>
    </source>
</evidence>
<comment type="function">
    <text evidence="3">Binds to 23S rRNA. Forms part of two intersubunit bridges in the 70S ribosome.</text>
</comment>
<comment type="subunit">
    <text evidence="3">Part of the 50S ribosomal subunit. Forms a cluster with proteins L3 and L24e, part of which may contact the 16S rRNA in 2 intersubunit bridges.</text>
</comment>
<dbReference type="CDD" id="cd00337">
    <property type="entry name" value="Ribosomal_uL14"/>
    <property type="match status" value="1"/>
</dbReference>
<dbReference type="PANTHER" id="PTHR11761">
    <property type="entry name" value="50S/60S RIBOSOMAL PROTEIN L14/L23"/>
    <property type="match status" value="1"/>
</dbReference>
<dbReference type="GO" id="GO:0022625">
    <property type="term" value="C:cytosolic large ribosomal subunit"/>
    <property type="evidence" value="ECO:0007669"/>
    <property type="project" value="TreeGrafter"/>
</dbReference>
<protein>
    <recommendedName>
        <fullName evidence="3">Large ribosomal subunit protein uL14</fullName>
    </recommendedName>
</protein>
<name>A0A5Q0UHB3_9ARCH</name>
<comment type="similarity">
    <text evidence="3 4">Belongs to the universal ribosomal protein uL14 family.</text>
</comment>
<dbReference type="Proteomes" id="UP000377803">
    <property type="component" value="Chromosome"/>
</dbReference>
<dbReference type="GO" id="GO:0070180">
    <property type="term" value="F:large ribosomal subunit rRNA binding"/>
    <property type="evidence" value="ECO:0007669"/>
    <property type="project" value="TreeGrafter"/>
</dbReference>
<dbReference type="InterPro" id="IPR036853">
    <property type="entry name" value="Ribosomal_uL14_sf"/>
</dbReference>
<evidence type="ECO:0000313" key="5">
    <source>
        <dbReference type="EMBL" id="QGA80974.1"/>
    </source>
</evidence>
<keyword evidence="2 3" id="KW-0687">Ribonucleoprotein</keyword>
<dbReference type="Gene3D" id="2.40.150.20">
    <property type="entry name" value="Ribosomal protein L14"/>
    <property type="match status" value="1"/>
</dbReference>
<gene>
    <name evidence="5" type="primary">rpl14p</name>
    <name evidence="3" type="synonym">rpl14</name>
    <name evidence="5" type="ORF">LC1Nh_1106</name>
</gene>
<dbReference type="GO" id="GO:0003735">
    <property type="term" value="F:structural constituent of ribosome"/>
    <property type="evidence" value="ECO:0007669"/>
    <property type="project" value="InterPro"/>
</dbReference>
<evidence type="ECO:0000256" key="3">
    <source>
        <dbReference type="HAMAP-Rule" id="MF_01367"/>
    </source>
</evidence>
<reference evidence="6" key="1">
    <citation type="submission" date="2019-05" db="EMBL/GenBank/DDBJ databases">
        <title>Candidatus Nanohalobium constans, a novel model system to study the DPANN nano-sized archaea: genomic and physiological characterization of a nanoarchaeon co-cultured with its chitinotrophic host.</title>
        <authorList>
            <person name="La Cono V."/>
            <person name="Arcadi E."/>
            <person name="Crisafi F."/>
            <person name="Denaro R."/>
            <person name="La Spada G."/>
            <person name="Messina E."/>
            <person name="Smedile F."/>
            <person name="Toshchakov S.V."/>
            <person name="Shevchenko M.A."/>
            <person name="Golyshin P.N."/>
            <person name="Golyshina O.V."/>
            <person name="Ferrer M."/>
            <person name="Rohde M."/>
            <person name="Mushegian A."/>
            <person name="Sorokin D.Y."/>
            <person name="Giuliano L."/>
            <person name="Yakimov M.M."/>
        </authorList>
    </citation>
    <scope>NUCLEOTIDE SEQUENCE [LARGE SCALE GENOMIC DNA]</scope>
    <source>
        <strain evidence="6">LC1Nh</strain>
    </source>
</reference>
<evidence type="ECO:0000256" key="4">
    <source>
        <dbReference type="RuleBase" id="RU003949"/>
    </source>
</evidence>